<feature type="domain" description="RRM" evidence="3">
    <location>
        <begin position="158"/>
        <end position="249"/>
    </location>
</feature>
<name>G0UBV4_TRYVY</name>
<feature type="region of interest" description="Disordered" evidence="2">
    <location>
        <begin position="35"/>
        <end position="92"/>
    </location>
</feature>
<dbReference type="AlphaFoldDB" id="G0UBV4"/>
<feature type="compositionally biased region" description="Basic residues" evidence="2">
    <location>
        <begin position="82"/>
        <end position="92"/>
    </location>
</feature>
<reference evidence="4" key="1">
    <citation type="journal article" date="2012" name="Proc. Natl. Acad. Sci. U.S.A.">
        <title>Antigenic diversity is generated by distinct evolutionary mechanisms in African trypanosome species.</title>
        <authorList>
            <person name="Jackson A.P."/>
            <person name="Berry A."/>
            <person name="Aslett M."/>
            <person name="Allison H.C."/>
            <person name="Burton P."/>
            <person name="Vavrova-Anderson J."/>
            <person name="Brown R."/>
            <person name="Browne H."/>
            <person name="Corton N."/>
            <person name="Hauser H."/>
            <person name="Gamble J."/>
            <person name="Gilderthorp R."/>
            <person name="Marcello L."/>
            <person name="McQuillan J."/>
            <person name="Otto T.D."/>
            <person name="Quail M.A."/>
            <person name="Sanders M.J."/>
            <person name="van Tonder A."/>
            <person name="Ginger M.L."/>
            <person name="Field M.C."/>
            <person name="Barry J.D."/>
            <person name="Hertz-Fowler C."/>
            <person name="Berriman M."/>
        </authorList>
    </citation>
    <scope>NUCLEOTIDE SEQUENCE</scope>
    <source>
        <strain evidence="4">Y486</strain>
    </source>
</reference>
<dbReference type="SUPFAM" id="SSF54928">
    <property type="entry name" value="RNA-binding domain, RBD"/>
    <property type="match status" value="1"/>
</dbReference>
<feature type="region of interest" description="Disordered" evidence="2">
    <location>
        <begin position="255"/>
        <end position="289"/>
    </location>
</feature>
<feature type="region of interest" description="Disordered" evidence="2">
    <location>
        <begin position="107"/>
        <end position="140"/>
    </location>
</feature>
<sequence>MPSRAVIRKKARRETKLRNRANDKALAIAIANKVSDVDDKGQVSSTAASKSEVEESRRRLLPDTAVKENAEALSGTEGMSRKERKRMKAKQRLKRQLERLNAARVRKTAVAVRDEQGESDEKGEDAKTSPATSGTVLRHDPKFTNGTFWRTRKERRRRTVFLGNMPIRYTVENVTNFVTTTVRASILTEGVDPAEEIVDSVDLLKPTPKAKWAHMYVTLQSVELAGQAIKALDGLKLEGAALRCNFAADKEQRKMAIQRRSGGGGGGGSCCRSPGARAPFTLRRRNGGD</sequence>
<evidence type="ECO:0000256" key="1">
    <source>
        <dbReference type="PROSITE-ProRule" id="PRU00176"/>
    </source>
</evidence>
<feature type="compositionally biased region" description="Basic and acidic residues" evidence="2">
    <location>
        <begin position="51"/>
        <end position="70"/>
    </location>
</feature>
<evidence type="ECO:0000256" key="2">
    <source>
        <dbReference type="SAM" id="MobiDB-lite"/>
    </source>
</evidence>
<keyword evidence="1" id="KW-0694">RNA-binding</keyword>
<dbReference type="InterPro" id="IPR035979">
    <property type="entry name" value="RBD_domain_sf"/>
</dbReference>
<organism evidence="4">
    <name type="scientific">Trypanosoma vivax (strain Y486)</name>
    <dbReference type="NCBI Taxonomy" id="1055687"/>
    <lineage>
        <taxon>Eukaryota</taxon>
        <taxon>Discoba</taxon>
        <taxon>Euglenozoa</taxon>
        <taxon>Kinetoplastea</taxon>
        <taxon>Metakinetoplastina</taxon>
        <taxon>Trypanosomatida</taxon>
        <taxon>Trypanosomatidae</taxon>
        <taxon>Trypanosoma</taxon>
        <taxon>Duttonella</taxon>
    </lineage>
</organism>
<protein>
    <submittedName>
        <fullName evidence="4">Putative RNA binding protein</fullName>
    </submittedName>
</protein>
<evidence type="ECO:0000259" key="3">
    <source>
        <dbReference type="PROSITE" id="PS50102"/>
    </source>
</evidence>
<dbReference type="VEuPathDB" id="TriTrypDB:TvY486_1107860"/>
<dbReference type="InterPro" id="IPR000504">
    <property type="entry name" value="RRM_dom"/>
</dbReference>
<dbReference type="Gene3D" id="3.30.70.330">
    <property type="match status" value="1"/>
</dbReference>
<gene>
    <name evidence="4" type="ORF">TVY486_1107860</name>
</gene>
<accession>G0UBV4</accession>
<dbReference type="GO" id="GO:0003723">
    <property type="term" value="F:RNA binding"/>
    <property type="evidence" value="ECO:0007669"/>
    <property type="project" value="UniProtKB-UniRule"/>
</dbReference>
<proteinExistence type="predicted"/>
<dbReference type="PROSITE" id="PS50102">
    <property type="entry name" value="RRM"/>
    <property type="match status" value="1"/>
</dbReference>
<feature type="compositionally biased region" description="Basic and acidic residues" evidence="2">
    <location>
        <begin position="112"/>
        <end position="127"/>
    </location>
</feature>
<evidence type="ECO:0000313" key="4">
    <source>
        <dbReference type="EMBL" id="CCC53302.1"/>
    </source>
</evidence>
<dbReference type="InterPro" id="IPR012677">
    <property type="entry name" value="Nucleotide-bd_a/b_plait_sf"/>
</dbReference>
<dbReference type="EMBL" id="HE573027">
    <property type="protein sequence ID" value="CCC53302.1"/>
    <property type="molecule type" value="Genomic_DNA"/>
</dbReference>